<name>A0A8B8ZQ88_PHODC</name>
<keyword evidence="1" id="KW-1185">Reference proteome</keyword>
<protein>
    <submittedName>
        <fullName evidence="2">Uncharacterized protein LOC120105363</fullName>
    </submittedName>
</protein>
<accession>A0A8B8ZQ88</accession>
<dbReference type="OrthoDB" id="1741926at2759"/>
<evidence type="ECO:0000313" key="1">
    <source>
        <dbReference type="Proteomes" id="UP000228380"/>
    </source>
</evidence>
<gene>
    <name evidence="2" type="primary">LOC120105363</name>
</gene>
<dbReference type="Proteomes" id="UP000228380">
    <property type="component" value="Unplaced"/>
</dbReference>
<dbReference type="KEGG" id="pda:120105363"/>
<sequence>MELGLPEDKMVIITSAISVRKNAGGGSTYYDNSKAGLDRVPLDFKAYDASRLRISSESKANLPEGHAGVNEEEEEEEEAVLRGVEMVSAKEKVGVARHNLLEEQRRNLLSETEKMSLRGAKSQEFVDPWMSNLILRVFVSHSPFPFA</sequence>
<reference evidence="2" key="1">
    <citation type="submission" date="2025-08" db="UniProtKB">
        <authorList>
            <consortium name="RefSeq"/>
        </authorList>
    </citation>
    <scope>IDENTIFICATION</scope>
    <source>
        <tissue evidence="2">Young leaves</tissue>
    </source>
</reference>
<dbReference type="GeneID" id="120105363"/>
<dbReference type="AlphaFoldDB" id="A0A8B8ZQ88"/>
<organism evidence="1 2">
    <name type="scientific">Phoenix dactylifera</name>
    <name type="common">Date palm</name>
    <dbReference type="NCBI Taxonomy" id="42345"/>
    <lineage>
        <taxon>Eukaryota</taxon>
        <taxon>Viridiplantae</taxon>
        <taxon>Streptophyta</taxon>
        <taxon>Embryophyta</taxon>
        <taxon>Tracheophyta</taxon>
        <taxon>Spermatophyta</taxon>
        <taxon>Magnoliopsida</taxon>
        <taxon>Liliopsida</taxon>
        <taxon>Arecaceae</taxon>
        <taxon>Coryphoideae</taxon>
        <taxon>Phoeniceae</taxon>
        <taxon>Phoenix</taxon>
    </lineage>
</organism>
<proteinExistence type="predicted"/>
<dbReference type="RefSeq" id="XP_038973658.1">
    <property type="nucleotide sequence ID" value="XM_039117730.1"/>
</dbReference>
<evidence type="ECO:0000313" key="2">
    <source>
        <dbReference type="RefSeq" id="XP_038973658.1"/>
    </source>
</evidence>